<dbReference type="PANTHER" id="PTHR38730">
    <property type="entry name" value="SLL7028 PROTEIN"/>
    <property type="match status" value="1"/>
</dbReference>
<feature type="domain" description="Putative metallopeptidase" evidence="2">
    <location>
        <begin position="9"/>
        <end position="273"/>
    </location>
</feature>
<gene>
    <name evidence="3" type="ORF">MNBD_GAMMA09-302</name>
</gene>
<proteinExistence type="predicted"/>
<dbReference type="InterPro" id="IPR018698">
    <property type="entry name" value="VWA-like_dom"/>
</dbReference>
<dbReference type="Pfam" id="PF09967">
    <property type="entry name" value="DUF2201"/>
    <property type="match status" value="1"/>
</dbReference>
<accession>A0A3B0X381</accession>
<protein>
    <recommendedName>
        <fullName evidence="4">Sll7028 protein</fullName>
    </recommendedName>
</protein>
<feature type="domain" description="VWA-like" evidence="1">
    <location>
        <begin position="281"/>
        <end position="384"/>
    </location>
</feature>
<evidence type="ECO:0008006" key="4">
    <source>
        <dbReference type="Google" id="ProtNLM"/>
    </source>
</evidence>
<dbReference type="Pfam" id="PF13203">
    <property type="entry name" value="DUF2201_N"/>
    <property type="match status" value="1"/>
</dbReference>
<dbReference type="InterPro" id="IPR036465">
    <property type="entry name" value="vWFA_dom_sf"/>
</dbReference>
<dbReference type="EMBL" id="UOFI01000020">
    <property type="protein sequence ID" value="VAW62211.1"/>
    <property type="molecule type" value="Genomic_DNA"/>
</dbReference>
<name>A0A3B0X381_9ZZZZ</name>
<sequence>MSQVLDSISKASIQLILNEPFYGHVLSVLAKKINNDIPTLCITMADSSGRVELHINDSFWQKMSGRQAYHVSLLKHELLHFVFKHLLMMSNYQHAMIFNIAADIVVNQLIPRDHLPESALALDTFASLELEADQSVKYYYDKVLSLYHENISDASSEPDNPDWQTLKPLLDQHPQSAGTHELWPPLKSGSQEQIFKNAVDAVVSQVAHKLTTTQLSSLPCSLQQQISLSLNGTKAHVNWRRVLRLFTNNSSKTFMKNSIRRASRRYATVPGNKVTKRNRLLVVIDTSGSIGKIEYEVFFSELYHIYKTGAQIRVLECDTEITRNYDYRGAPPETVSGGGGTDFNAPLAYANTQWSADAIIYFTDGYAATPEVKPRSSMLWVISRDGITADTELWNSLPGKKVKINF</sequence>
<evidence type="ECO:0000259" key="2">
    <source>
        <dbReference type="Pfam" id="PF13203"/>
    </source>
</evidence>
<dbReference type="PANTHER" id="PTHR38730:SF1">
    <property type="entry name" value="SLL7028 PROTEIN"/>
    <property type="match status" value="1"/>
</dbReference>
<reference evidence="3" key="1">
    <citation type="submission" date="2018-06" db="EMBL/GenBank/DDBJ databases">
        <authorList>
            <person name="Zhirakovskaya E."/>
        </authorList>
    </citation>
    <scope>NUCLEOTIDE SEQUENCE</scope>
</reference>
<dbReference type="SUPFAM" id="SSF53300">
    <property type="entry name" value="vWA-like"/>
    <property type="match status" value="1"/>
</dbReference>
<evidence type="ECO:0000259" key="1">
    <source>
        <dbReference type="Pfam" id="PF09967"/>
    </source>
</evidence>
<dbReference type="InterPro" id="IPR025154">
    <property type="entry name" value="Put_metallopeptidase_dom"/>
</dbReference>
<evidence type="ECO:0000313" key="3">
    <source>
        <dbReference type="EMBL" id="VAW62211.1"/>
    </source>
</evidence>
<organism evidence="3">
    <name type="scientific">hydrothermal vent metagenome</name>
    <dbReference type="NCBI Taxonomy" id="652676"/>
    <lineage>
        <taxon>unclassified sequences</taxon>
        <taxon>metagenomes</taxon>
        <taxon>ecological metagenomes</taxon>
    </lineage>
</organism>
<dbReference type="AlphaFoldDB" id="A0A3B0X381"/>